<evidence type="ECO:0000313" key="1">
    <source>
        <dbReference type="EMBL" id="OIZ96245.1"/>
    </source>
</evidence>
<gene>
    <name evidence="1" type="ORF">A1D18_00475</name>
</gene>
<comment type="caution">
    <text evidence="1">The sequence shown here is derived from an EMBL/GenBank/DDBJ whole genome shotgun (WGS) entry which is preliminary data.</text>
</comment>
<dbReference type="InterPro" id="IPR011010">
    <property type="entry name" value="DNA_brk_join_enz"/>
</dbReference>
<dbReference type="GO" id="GO:0003677">
    <property type="term" value="F:DNA binding"/>
    <property type="evidence" value="ECO:0007669"/>
    <property type="project" value="InterPro"/>
</dbReference>
<dbReference type="EMBL" id="LUKY01000026">
    <property type="protein sequence ID" value="OIZ96245.1"/>
    <property type="molecule type" value="Genomic_DNA"/>
</dbReference>
<sequence>MSASQSKTRTAIPVPLNAEAAAIIARQIGKHIEFVFTYEGNPVKQCNTSAWRKALKRAKIEA</sequence>
<dbReference type="SUPFAM" id="SSF56349">
    <property type="entry name" value="DNA breaking-rejoining enzymes"/>
    <property type="match status" value="1"/>
</dbReference>
<evidence type="ECO:0000313" key="2">
    <source>
        <dbReference type="Proteomes" id="UP000183924"/>
    </source>
</evidence>
<proteinExistence type="predicted"/>
<reference evidence="1 2" key="1">
    <citation type="submission" date="2016-03" db="EMBL/GenBank/DDBJ databases">
        <title>Comparative genomics of Rickettsiella.</title>
        <authorList>
            <person name="Chandler C."/>
            <person name="Wang Y."/>
        </authorList>
    </citation>
    <scope>NUCLEOTIDE SEQUENCE [LARGE SCALE GENOMIC DNA]</scope>
    <source>
        <strain evidence="1 2">RCFS May 2013</strain>
    </source>
</reference>
<keyword evidence="2" id="KW-1185">Reference proteome</keyword>
<dbReference type="STRING" id="1225476.A1D18_00475"/>
<name>A0A1J8PM65_9COXI</name>
<protein>
    <submittedName>
        <fullName evidence="1">Uncharacterized protein</fullName>
    </submittedName>
</protein>
<organism evidence="1 2">
    <name type="scientific">Candidatus Rickettsiella isopodorum</name>
    <dbReference type="NCBI Taxonomy" id="1225476"/>
    <lineage>
        <taxon>Bacteria</taxon>
        <taxon>Pseudomonadati</taxon>
        <taxon>Pseudomonadota</taxon>
        <taxon>Gammaproteobacteria</taxon>
        <taxon>Legionellales</taxon>
        <taxon>Coxiellaceae</taxon>
        <taxon>Rickettsiella</taxon>
    </lineage>
</organism>
<dbReference type="Proteomes" id="UP000183924">
    <property type="component" value="Unassembled WGS sequence"/>
</dbReference>
<accession>A0A1J8PM65</accession>
<dbReference type="AlphaFoldDB" id="A0A1J8PM65"/>